<dbReference type="SUPFAM" id="SSF50814">
    <property type="entry name" value="Lipocalins"/>
    <property type="match status" value="1"/>
</dbReference>
<evidence type="ECO:0000259" key="2">
    <source>
        <dbReference type="Pfam" id="PF00061"/>
    </source>
</evidence>
<organism evidence="3 4">
    <name type="scientific">Tetranychus urticae</name>
    <name type="common">Two-spotted spider mite</name>
    <dbReference type="NCBI Taxonomy" id="32264"/>
    <lineage>
        <taxon>Eukaryota</taxon>
        <taxon>Metazoa</taxon>
        <taxon>Ecdysozoa</taxon>
        <taxon>Arthropoda</taxon>
        <taxon>Chelicerata</taxon>
        <taxon>Arachnida</taxon>
        <taxon>Acari</taxon>
        <taxon>Acariformes</taxon>
        <taxon>Trombidiformes</taxon>
        <taxon>Prostigmata</taxon>
        <taxon>Eleutherengona</taxon>
        <taxon>Raphignathae</taxon>
        <taxon>Tetranychoidea</taxon>
        <taxon>Tetranychidae</taxon>
        <taxon>Tetranychus</taxon>
    </lineage>
</organism>
<protein>
    <recommendedName>
        <fullName evidence="2">Lipocalin/cytosolic fatty-acid binding domain-containing protein</fullName>
    </recommendedName>
</protein>
<dbReference type="EnsemblMetazoa" id="tetur06g03090.1">
    <property type="protein sequence ID" value="tetur06g03090.1"/>
    <property type="gene ID" value="tetur06g03090"/>
</dbReference>
<proteinExistence type="predicted"/>
<dbReference type="Gene3D" id="2.40.128.20">
    <property type="match status" value="1"/>
</dbReference>
<feature type="domain" description="Lipocalin/cytosolic fatty-acid binding" evidence="2">
    <location>
        <begin position="52"/>
        <end position="162"/>
    </location>
</feature>
<evidence type="ECO:0000313" key="3">
    <source>
        <dbReference type="EnsemblMetazoa" id="tetur06g03090.1"/>
    </source>
</evidence>
<dbReference type="GO" id="GO:0006629">
    <property type="term" value="P:lipid metabolic process"/>
    <property type="evidence" value="ECO:0007669"/>
    <property type="project" value="TreeGrafter"/>
</dbReference>
<reference evidence="4" key="1">
    <citation type="submission" date="2011-08" db="EMBL/GenBank/DDBJ databases">
        <authorList>
            <person name="Rombauts S."/>
        </authorList>
    </citation>
    <scope>NUCLEOTIDE SEQUENCE</scope>
    <source>
        <strain evidence="4">London</strain>
    </source>
</reference>
<dbReference type="eggNOG" id="ENOG502SZN5">
    <property type="taxonomic scope" value="Eukaryota"/>
</dbReference>
<dbReference type="PANTHER" id="PTHR10612">
    <property type="entry name" value="APOLIPOPROTEIN D"/>
    <property type="match status" value="1"/>
</dbReference>
<dbReference type="KEGG" id="tut:107361013"/>
<dbReference type="GO" id="GO:0005737">
    <property type="term" value="C:cytoplasm"/>
    <property type="evidence" value="ECO:0007669"/>
    <property type="project" value="TreeGrafter"/>
</dbReference>
<dbReference type="OrthoDB" id="9923952at2759"/>
<gene>
    <name evidence="3" type="primary">107361013</name>
</gene>
<sequence length="164" mass="18569">MKMIATLFVVFAVVSSALGECPVPPTIPGFDIGKIVGRWYQTVESWPENATTFTLDFTLREDGDFNFTARIADDSLPAEYALAKRTEYQNVLNVTDPYHKSRYQTTINIVDTDYDNYLAAYDCFIFPHHSAIHARYVLSRTETMNADKLAQLTDLVNKIGVSRD</sequence>
<feature type="signal peptide" evidence="1">
    <location>
        <begin position="1"/>
        <end position="19"/>
    </location>
</feature>
<dbReference type="PANTHER" id="PTHR10612:SF34">
    <property type="entry name" value="APOLIPOPROTEIN D"/>
    <property type="match status" value="1"/>
</dbReference>
<keyword evidence="1" id="KW-0732">Signal</keyword>
<evidence type="ECO:0000313" key="4">
    <source>
        <dbReference type="Proteomes" id="UP000015104"/>
    </source>
</evidence>
<dbReference type="AlphaFoldDB" id="T1K762"/>
<evidence type="ECO:0000256" key="1">
    <source>
        <dbReference type="SAM" id="SignalP"/>
    </source>
</evidence>
<dbReference type="EMBL" id="CAEY01001799">
    <property type="status" value="NOT_ANNOTATED_CDS"/>
    <property type="molecule type" value="Genomic_DNA"/>
</dbReference>
<dbReference type="InterPro" id="IPR012674">
    <property type="entry name" value="Calycin"/>
</dbReference>
<dbReference type="Proteomes" id="UP000015104">
    <property type="component" value="Unassembled WGS sequence"/>
</dbReference>
<reference evidence="3" key="2">
    <citation type="submission" date="2015-06" db="UniProtKB">
        <authorList>
            <consortium name="EnsemblMetazoa"/>
        </authorList>
    </citation>
    <scope>IDENTIFICATION</scope>
</reference>
<keyword evidence="4" id="KW-1185">Reference proteome</keyword>
<feature type="chain" id="PRO_5004580370" description="Lipocalin/cytosolic fatty-acid binding domain-containing protein" evidence="1">
    <location>
        <begin position="20"/>
        <end position="164"/>
    </location>
</feature>
<name>T1K762_TETUR</name>
<dbReference type="InterPro" id="IPR000566">
    <property type="entry name" value="Lipocln_cytosolic_FA-bd_dom"/>
</dbReference>
<dbReference type="Pfam" id="PF00061">
    <property type="entry name" value="Lipocalin"/>
    <property type="match status" value="1"/>
</dbReference>
<dbReference type="GO" id="GO:0000302">
    <property type="term" value="P:response to reactive oxygen species"/>
    <property type="evidence" value="ECO:0007669"/>
    <property type="project" value="TreeGrafter"/>
</dbReference>
<dbReference type="HOGENOM" id="CLU_127873_0_0_1"/>
<accession>T1K762</accession>